<name>A0A0A1MXT4_9BACI</name>
<dbReference type="Pfam" id="PF00291">
    <property type="entry name" value="PALP"/>
    <property type="match status" value="1"/>
</dbReference>
<dbReference type="InterPro" id="IPR001926">
    <property type="entry name" value="TrpB-like_PALP"/>
</dbReference>
<dbReference type="GO" id="GO:0070179">
    <property type="term" value="P:D-serine biosynthetic process"/>
    <property type="evidence" value="ECO:0007669"/>
    <property type="project" value="TreeGrafter"/>
</dbReference>
<dbReference type="GO" id="GO:0018114">
    <property type="term" value="F:threonine racemase activity"/>
    <property type="evidence" value="ECO:0007669"/>
    <property type="project" value="TreeGrafter"/>
</dbReference>
<dbReference type="EMBL" id="CDGG01000001">
    <property type="protein sequence ID" value="CEI83611.1"/>
    <property type="molecule type" value="Genomic_DNA"/>
</dbReference>
<dbReference type="EC" id="4.3.1.19" evidence="4"/>
<evidence type="ECO:0000256" key="3">
    <source>
        <dbReference type="ARBA" id="ARBA00010869"/>
    </source>
</evidence>
<proteinExistence type="inferred from homology"/>
<dbReference type="Proteomes" id="UP000040453">
    <property type="component" value="Unassembled WGS sequence"/>
</dbReference>
<reference evidence="10 11" key="1">
    <citation type="submission" date="2014-11" db="EMBL/GenBank/DDBJ databases">
        <authorList>
            <person name="Urmite Genomes Urmite Genomes"/>
        </authorList>
    </citation>
    <scope>NUCLEOTIDE SEQUENCE [LARGE SCALE GENOMIC DNA]</scope>
    <source>
        <strain evidence="10 11">Oc5</strain>
    </source>
</reference>
<comment type="cofactor">
    <cofactor evidence="2">
        <name>pyridoxal 5'-phosphate</name>
        <dbReference type="ChEBI" id="CHEBI:597326"/>
    </cofactor>
</comment>
<comment type="similarity">
    <text evidence="3">Belongs to the serine/threonine dehydratase family.</text>
</comment>
<dbReference type="STRING" id="545501.BN997_03528"/>
<dbReference type="PANTHER" id="PTHR43050:SF1">
    <property type="entry name" value="SERINE RACEMASE"/>
    <property type="match status" value="1"/>
</dbReference>
<dbReference type="OrthoDB" id="9811476at2"/>
<evidence type="ECO:0000256" key="1">
    <source>
        <dbReference type="ARBA" id="ARBA00001274"/>
    </source>
</evidence>
<dbReference type="SUPFAM" id="SSF53686">
    <property type="entry name" value="Tryptophan synthase beta subunit-like PLP-dependent enzymes"/>
    <property type="match status" value="1"/>
</dbReference>
<evidence type="ECO:0000256" key="8">
    <source>
        <dbReference type="ARBA" id="ARBA00031427"/>
    </source>
</evidence>
<evidence type="ECO:0000256" key="4">
    <source>
        <dbReference type="ARBA" id="ARBA00012096"/>
    </source>
</evidence>
<dbReference type="InterPro" id="IPR036052">
    <property type="entry name" value="TrpB-like_PALP_sf"/>
</dbReference>
<evidence type="ECO:0000256" key="6">
    <source>
        <dbReference type="ARBA" id="ARBA00023239"/>
    </source>
</evidence>
<dbReference type="NCBIfam" id="NF005454">
    <property type="entry name" value="PRK07048.1"/>
    <property type="match status" value="1"/>
</dbReference>
<keyword evidence="6" id="KW-0456">Lyase</keyword>
<dbReference type="GO" id="GO:0003941">
    <property type="term" value="F:L-serine ammonia-lyase activity"/>
    <property type="evidence" value="ECO:0007669"/>
    <property type="project" value="TreeGrafter"/>
</dbReference>
<evidence type="ECO:0000256" key="2">
    <source>
        <dbReference type="ARBA" id="ARBA00001933"/>
    </source>
</evidence>
<feature type="domain" description="Tryptophan synthase beta chain-like PALP" evidence="9">
    <location>
        <begin position="17"/>
        <end position="299"/>
    </location>
</feature>
<keyword evidence="5" id="KW-0663">Pyridoxal phosphate</keyword>
<evidence type="ECO:0000313" key="10">
    <source>
        <dbReference type="EMBL" id="CEI83611.1"/>
    </source>
</evidence>
<comment type="catalytic activity">
    <reaction evidence="1">
        <text>L-threonine = 2-oxobutanoate + NH4(+)</text>
        <dbReference type="Rhea" id="RHEA:22108"/>
        <dbReference type="ChEBI" id="CHEBI:16763"/>
        <dbReference type="ChEBI" id="CHEBI:28938"/>
        <dbReference type="ChEBI" id="CHEBI:57926"/>
        <dbReference type="EC" id="4.3.1.19"/>
    </reaction>
</comment>
<dbReference type="FunFam" id="3.40.50.1100:FF:000005">
    <property type="entry name" value="Threonine dehydratase catabolic"/>
    <property type="match status" value="1"/>
</dbReference>
<dbReference type="GO" id="GO:0030170">
    <property type="term" value="F:pyridoxal phosphate binding"/>
    <property type="evidence" value="ECO:0007669"/>
    <property type="project" value="TreeGrafter"/>
</dbReference>
<dbReference type="PANTHER" id="PTHR43050">
    <property type="entry name" value="SERINE / THREONINE RACEMASE FAMILY MEMBER"/>
    <property type="match status" value="1"/>
</dbReference>
<dbReference type="FunFam" id="3.40.50.1100:FF:000007">
    <property type="entry name" value="L-threonine dehydratase catabolic TdcB"/>
    <property type="match status" value="1"/>
</dbReference>
<dbReference type="CDD" id="cd01562">
    <property type="entry name" value="Thr-dehyd"/>
    <property type="match status" value="1"/>
</dbReference>
<dbReference type="GO" id="GO:0030378">
    <property type="term" value="F:serine racemase activity"/>
    <property type="evidence" value="ECO:0007669"/>
    <property type="project" value="TreeGrafter"/>
</dbReference>
<evidence type="ECO:0000256" key="7">
    <source>
        <dbReference type="ARBA" id="ARBA00025527"/>
    </source>
</evidence>
<dbReference type="Gene3D" id="3.40.50.1100">
    <property type="match status" value="2"/>
</dbReference>
<dbReference type="AlphaFoldDB" id="A0A0A1MXT4"/>
<evidence type="ECO:0000256" key="5">
    <source>
        <dbReference type="ARBA" id="ARBA00022898"/>
    </source>
</evidence>
<keyword evidence="11" id="KW-1185">Reference proteome</keyword>
<dbReference type="RefSeq" id="WP_042533969.1">
    <property type="nucleotide sequence ID" value="NZ_CAXOIH010000002.1"/>
</dbReference>
<gene>
    <name evidence="10" type="primary">tdcB_3</name>
    <name evidence="10" type="ORF">BN997_03528</name>
</gene>
<sequence>MYEKIVEAANRLEGIAHKTPVHTSTLLNELTGNQMFLKCENFQRMGAFKFRGAYNAISSLPKASQNKGVIAYSSGNHAMATALTCKILGIPATVVMPDDAPQVKAAAVKDYGATIIRYNRKTESREEKAQDLIDEFGYTLIPPFNAEPIVAGQGTVAKELIEEVGELDYLLVPCGGGGLISGCAIAAKQLSPQCKVIGVEPVVSNDATKSFKAGELQTIEAPNSIADGLNTPSLGKITFSFIQKHVDDFITVSEEEIKAAMYFLWTRLKLVVEPSGAVALAAYQKLSVKNKRAGVVLSGGNVDVRKAGDLFKDITD</sequence>
<dbReference type="GO" id="GO:0005524">
    <property type="term" value="F:ATP binding"/>
    <property type="evidence" value="ECO:0007669"/>
    <property type="project" value="TreeGrafter"/>
</dbReference>
<evidence type="ECO:0000259" key="9">
    <source>
        <dbReference type="Pfam" id="PF00291"/>
    </source>
</evidence>
<accession>A0A0A1MXT4</accession>
<protein>
    <recommendedName>
        <fullName evidence="4">threonine ammonia-lyase</fullName>
        <ecNumber evidence="4">4.3.1.19</ecNumber>
    </recommendedName>
    <alternativeName>
        <fullName evidence="8">Threonine deaminase</fullName>
    </alternativeName>
</protein>
<evidence type="ECO:0000313" key="11">
    <source>
        <dbReference type="Proteomes" id="UP000040453"/>
    </source>
</evidence>
<dbReference type="GO" id="GO:0000287">
    <property type="term" value="F:magnesium ion binding"/>
    <property type="evidence" value="ECO:0007669"/>
    <property type="project" value="TreeGrafter"/>
</dbReference>
<organism evidence="10 11">
    <name type="scientific">Oceanobacillus oncorhynchi</name>
    <dbReference type="NCBI Taxonomy" id="545501"/>
    <lineage>
        <taxon>Bacteria</taxon>
        <taxon>Bacillati</taxon>
        <taxon>Bacillota</taxon>
        <taxon>Bacilli</taxon>
        <taxon>Bacillales</taxon>
        <taxon>Bacillaceae</taxon>
        <taxon>Oceanobacillus</taxon>
    </lineage>
</organism>
<comment type="function">
    <text evidence="7">Catalyzes the anaerobic formation of alpha-ketobutyrate and ammonia from threonine in a two-step reaction. The first step involved a dehydration of threonine and a production of enamine intermediates (aminocrotonate), which tautomerizes to its imine form (iminobutyrate). Both intermediates are unstable and short-lived. The second step is the nonenzymatic hydrolysis of the enamine/imine intermediates to form 2-ketobutyrate and free ammonia. In the low water environment of the cell, the second step is accelerated by RidA.</text>
</comment>
<dbReference type="GO" id="GO:0004794">
    <property type="term" value="F:threonine deaminase activity"/>
    <property type="evidence" value="ECO:0007669"/>
    <property type="project" value="UniProtKB-EC"/>
</dbReference>